<keyword evidence="8" id="KW-1185">Reference proteome</keyword>
<evidence type="ECO:0000256" key="4">
    <source>
        <dbReference type="PROSITE-ProRule" id="PRU00703"/>
    </source>
</evidence>
<dbReference type="InterPro" id="IPR046342">
    <property type="entry name" value="CBS_dom_sf"/>
</dbReference>
<dbReference type="InterPro" id="IPR004089">
    <property type="entry name" value="MCPsignal_dom"/>
</dbReference>
<dbReference type="Proteomes" id="UP000676996">
    <property type="component" value="Unassembled WGS sequence"/>
</dbReference>
<dbReference type="PROSITE" id="PS51371">
    <property type="entry name" value="CBS"/>
    <property type="match status" value="1"/>
</dbReference>
<name>A0A8T4ICX4_9SPHN</name>
<dbReference type="PANTHER" id="PTHR32089:SF112">
    <property type="entry name" value="LYSOZYME-LIKE PROTEIN-RELATED"/>
    <property type="match status" value="1"/>
</dbReference>
<reference evidence="7" key="1">
    <citation type="submission" date="2021-04" db="EMBL/GenBank/DDBJ databases">
        <title>Ouciella asimina sp. nov., isolated from the surface seawater in the hydrothermal field of Okinawa Trough.</title>
        <authorList>
            <person name="Shuang W."/>
        </authorList>
    </citation>
    <scope>NUCLEOTIDE SEQUENCE</scope>
    <source>
        <strain evidence="7">LXI357</strain>
    </source>
</reference>
<evidence type="ECO:0000313" key="8">
    <source>
        <dbReference type="Proteomes" id="UP000676996"/>
    </source>
</evidence>
<evidence type="ECO:0000256" key="3">
    <source>
        <dbReference type="PROSITE-ProRule" id="PRU00284"/>
    </source>
</evidence>
<proteinExistence type="inferred from homology"/>
<dbReference type="GO" id="GO:0016020">
    <property type="term" value="C:membrane"/>
    <property type="evidence" value="ECO:0007669"/>
    <property type="project" value="InterPro"/>
</dbReference>
<protein>
    <submittedName>
        <fullName evidence="7">Chemotaxis protein</fullName>
    </submittedName>
</protein>
<dbReference type="Pfam" id="PF00015">
    <property type="entry name" value="MCPsignal"/>
    <property type="match status" value="1"/>
</dbReference>
<feature type="domain" description="Methyl-accepting transducer" evidence="5">
    <location>
        <begin position="176"/>
        <end position="408"/>
    </location>
</feature>
<comment type="similarity">
    <text evidence="2">Belongs to the methyl-accepting chemotaxis (MCP) protein family.</text>
</comment>
<dbReference type="SMART" id="SM00283">
    <property type="entry name" value="MA"/>
    <property type="match status" value="1"/>
</dbReference>
<dbReference type="RefSeq" id="WP_284054141.1">
    <property type="nucleotide sequence ID" value="NZ_JAGRQC010000003.1"/>
</dbReference>
<dbReference type="SUPFAM" id="SSF54631">
    <property type="entry name" value="CBS-domain pair"/>
    <property type="match status" value="1"/>
</dbReference>
<dbReference type="GO" id="GO:0004888">
    <property type="term" value="F:transmembrane signaling receptor activity"/>
    <property type="evidence" value="ECO:0007669"/>
    <property type="project" value="InterPro"/>
</dbReference>
<evidence type="ECO:0000313" key="7">
    <source>
        <dbReference type="EMBL" id="MBR0552878.1"/>
    </source>
</evidence>
<gene>
    <name evidence="7" type="ORF">J7S20_10210</name>
</gene>
<dbReference type="GO" id="GO:0006935">
    <property type="term" value="P:chemotaxis"/>
    <property type="evidence" value="ECO:0007669"/>
    <property type="project" value="InterPro"/>
</dbReference>
<dbReference type="GO" id="GO:0007165">
    <property type="term" value="P:signal transduction"/>
    <property type="evidence" value="ECO:0007669"/>
    <property type="project" value="UniProtKB-KW"/>
</dbReference>
<accession>A0A8T4ICX4</accession>
<dbReference type="InterPro" id="IPR000644">
    <property type="entry name" value="CBS_dom"/>
</dbReference>
<dbReference type="SUPFAM" id="SSF58104">
    <property type="entry name" value="Methyl-accepting chemotaxis protein (MCP) signaling domain"/>
    <property type="match status" value="1"/>
</dbReference>
<evidence type="ECO:0000256" key="1">
    <source>
        <dbReference type="ARBA" id="ARBA00023224"/>
    </source>
</evidence>
<dbReference type="PRINTS" id="PR00260">
    <property type="entry name" value="CHEMTRNSDUCR"/>
</dbReference>
<dbReference type="InterPro" id="IPR004090">
    <property type="entry name" value="Chemotax_Me-accpt_rcpt"/>
</dbReference>
<sequence length="436" mass="46448">MQTAPKLTIVPADSPADWLSADQRITDFVHVDTPLHRAVDRFYRDSDLRILPVLDHGQRPVGALFDRDIRKLLLNPFGHALLRNPSYGSHLDAHIAECPVAESSLSIAELIDAYRSAHGSEGMILTRGGRFFCAISNRLLVRLAAEHELSRTRARLERSQQIEAASKAFERTVASLSREMSELSEQIERNAVATADRAQRTGRNASAVATAAAQGNSNLSSIAEHGRLLAAALSEISGNTREAKSAAANAVTLVAKGSARTADLSRSAQSIDSVIGLISEIAAKVNLLALNAGIEAARAGEAGRGFTVVANEVKDLSRRASAAAGTIVAHVEEMREAVREVSGTHGEVEVAIKSIASYSSDIEREVAAQEAGTRLIAENTGELVEVTGVIETDTGAIARSADSASHSAIDMRELAARLRVGAEQLSEEAETFLKVI</sequence>
<feature type="domain" description="CBS" evidence="6">
    <location>
        <begin position="22"/>
        <end position="81"/>
    </location>
</feature>
<dbReference type="PROSITE" id="PS50111">
    <property type="entry name" value="CHEMOTAXIS_TRANSDUC_2"/>
    <property type="match status" value="1"/>
</dbReference>
<keyword evidence="1 3" id="KW-0807">Transducer</keyword>
<evidence type="ECO:0000259" key="6">
    <source>
        <dbReference type="PROSITE" id="PS51371"/>
    </source>
</evidence>
<comment type="caution">
    <text evidence="7">The sequence shown here is derived from an EMBL/GenBank/DDBJ whole genome shotgun (WGS) entry which is preliminary data.</text>
</comment>
<evidence type="ECO:0000259" key="5">
    <source>
        <dbReference type="PROSITE" id="PS50111"/>
    </source>
</evidence>
<dbReference type="Gene3D" id="1.10.287.950">
    <property type="entry name" value="Methyl-accepting chemotaxis protein"/>
    <property type="match status" value="1"/>
</dbReference>
<dbReference type="AlphaFoldDB" id="A0A8T4ICX4"/>
<organism evidence="7 8">
    <name type="scientific">Stakelama marina</name>
    <dbReference type="NCBI Taxonomy" id="2826939"/>
    <lineage>
        <taxon>Bacteria</taxon>
        <taxon>Pseudomonadati</taxon>
        <taxon>Pseudomonadota</taxon>
        <taxon>Alphaproteobacteria</taxon>
        <taxon>Sphingomonadales</taxon>
        <taxon>Sphingomonadaceae</taxon>
        <taxon>Stakelama</taxon>
    </lineage>
</organism>
<dbReference type="EMBL" id="JAGRQC010000003">
    <property type="protein sequence ID" value="MBR0552878.1"/>
    <property type="molecule type" value="Genomic_DNA"/>
</dbReference>
<keyword evidence="4" id="KW-0129">CBS domain</keyword>
<dbReference type="PANTHER" id="PTHR32089">
    <property type="entry name" value="METHYL-ACCEPTING CHEMOTAXIS PROTEIN MCPB"/>
    <property type="match status" value="1"/>
</dbReference>
<evidence type="ECO:0000256" key="2">
    <source>
        <dbReference type="ARBA" id="ARBA00029447"/>
    </source>
</evidence>